<evidence type="ECO:0000256" key="5">
    <source>
        <dbReference type="ARBA" id="ARBA00023014"/>
    </source>
</evidence>
<accession>D3E1Y0</accession>
<name>D3E1Y0_METRM</name>
<keyword evidence="3" id="KW-0479">Metal-binding</keyword>
<dbReference type="HOGENOM" id="CLU_041245_0_0_2"/>
<evidence type="ECO:0000256" key="4">
    <source>
        <dbReference type="ARBA" id="ARBA00023004"/>
    </source>
</evidence>
<keyword evidence="2" id="KW-0004">4Fe-4S</keyword>
<gene>
    <name evidence="8" type="primary">fumA2</name>
    <name evidence="8" type="ordered locus">mru_0690</name>
</gene>
<dbReference type="PANTHER" id="PTHR43351:SF2">
    <property type="entry name" value="L(+)-TARTRATE DEHYDRATASE SUBUNIT BETA-RELATED"/>
    <property type="match status" value="1"/>
</dbReference>
<proteinExistence type="inferred from homology"/>
<evidence type="ECO:0000256" key="3">
    <source>
        <dbReference type="ARBA" id="ARBA00022723"/>
    </source>
</evidence>
<reference evidence="8 9" key="1">
    <citation type="journal article" date="2010" name="PLoS ONE">
        <title>The genome sequence of the rumen methanogen Methanobrevibacter ruminantium reveals new possibilities for controlling ruminant methane emissions.</title>
        <authorList>
            <person name="Leahy S.C."/>
            <person name="Kelly W.J."/>
            <person name="Altermann E."/>
            <person name="Ronimus R.S."/>
            <person name="Yeoman C.J."/>
            <person name="Pacheco D.M."/>
            <person name="Li D."/>
            <person name="Kong Z."/>
            <person name="McTavish S."/>
            <person name="Sang C."/>
            <person name="Lambie S.C."/>
            <person name="Janssen P.H."/>
            <person name="Dey D."/>
            <person name="Attwood G.T."/>
        </authorList>
    </citation>
    <scope>NUCLEOTIDE SEQUENCE [LARGE SCALE GENOMIC DNA]</scope>
    <source>
        <strain evidence="9">ATCC 35063 / DSM 1093 / JCM 13430 / OCM 146 / M1</strain>
    </source>
</reference>
<dbReference type="GO" id="GO:0016829">
    <property type="term" value="F:lyase activity"/>
    <property type="evidence" value="ECO:0007669"/>
    <property type="project" value="UniProtKB-KW"/>
</dbReference>
<keyword evidence="5" id="KW-0411">Iron-sulfur</keyword>
<dbReference type="GO" id="GO:0046872">
    <property type="term" value="F:metal ion binding"/>
    <property type="evidence" value="ECO:0007669"/>
    <property type="project" value="UniProtKB-KW"/>
</dbReference>
<feature type="domain" description="Fe-S hydro-lyase tartrate dehydratase alpha-type catalytic" evidence="7">
    <location>
        <begin position="5"/>
        <end position="286"/>
    </location>
</feature>
<dbReference type="SMR" id="D3E1Y0"/>
<keyword evidence="4" id="KW-0408">Iron</keyword>
<dbReference type="eggNOG" id="arCOG04407">
    <property type="taxonomic scope" value="Archaea"/>
</dbReference>
<dbReference type="Pfam" id="PF05681">
    <property type="entry name" value="Fumerase"/>
    <property type="match status" value="1"/>
</dbReference>
<evidence type="ECO:0000313" key="8">
    <source>
        <dbReference type="EMBL" id="ADC46541.1"/>
    </source>
</evidence>
<organism evidence="8 9">
    <name type="scientific">Methanobrevibacter ruminantium (strain ATCC 35063 / DSM 1093 / JCM 13430 / OCM 146 / M1)</name>
    <name type="common">Methanobacterium ruminantium</name>
    <dbReference type="NCBI Taxonomy" id="634498"/>
    <lineage>
        <taxon>Archaea</taxon>
        <taxon>Methanobacteriati</taxon>
        <taxon>Methanobacteriota</taxon>
        <taxon>Methanomada group</taxon>
        <taxon>Methanobacteria</taxon>
        <taxon>Methanobacteriales</taxon>
        <taxon>Methanobacteriaceae</taxon>
        <taxon>Methanobrevibacter</taxon>
    </lineage>
</organism>
<dbReference type="AlphaFoldDB" id="D3E1Y0"/>
<comment type="similarity">
    <text evidence="1">Belongs to the class-I fumarase family.</text>
</comment>
<dbReference type="PATRIC" id="fig|634498.28.peg.692"/>
<keyword evidence="6" id="KW-0456">Lyase</keyword>
<evidence type="ECO:0000256" key="1">
    <source>
        <dbReference type="ARBA" id="ARBA00008876"/>
    </source>
</evidence>
<dbReference type="OrthoDB" id="371925at2157"/>
<dbReference type="RefSeq" id="WP_012955492.1">
    <property type="nucleotide sequence ID" value="NC_013790.1"/>
</dbReference>
<evidence type="ECO:0000259" key="7">
    <source>
        <dbReference type="Pfam" id="PF05681"/>
    </source>
</evidence>
<keyword evidence="9" id="KW-1185">Reference proteome</keyword>
<evidence type="ECO:0000256" key="6">
    <source>
        <dbReference type="ARBA" id="ARBA00023239"/>
    </source>
</evidence>
<dbReference type="PANTHER" id="PTHR43351">
    <property type="entry name" value="L(+)-TARTRATE DEHYDRATASE SUBUNIT BETA"/>
    <property type="match status" value="1"/>
</dbReference>
<evidence type="ECO:0000256" key="2">
    <source>
        <dbReference type="ARBA" id="ARBA00022485"/>
    </source>
</evidence>
<dbReference type="STRING" id="634498.mru_0690"/>
<dbReference type="InterPro" id="IPR004646">
    <property type="entry name" value="Fe-S_hydro-lyase_TtdA-typ_cat"/>
</dbReference>
<dbReference type="EMBL" id="CP001719">
    <property type="protein sequence ID" value="ADC46541.1"/>
    <property type="molecule type" value="Genomic_DNA"/>
</dbReference>
<dbReference type="Proteomes" id="UP000008680">
    <property type="component" value="Chromosome"/>
</dbReference>
<dbReference type="GeneID" id="8770337"/>
<sequence length="294" mass="32580">MDLIKKVEDAVVKAGSGYSEDRLTAYENALRLEEEKGNENAVWALEQMIENFKVAKENKLPLCDDTGIPHIIIEIGYNREIPKNFFNDINAGIANGLDKLPGRPMAVKGNDIERIEQSKGLYAESNMMKPASFLIEEKDDSTYGRKIGIDDDKIRINVLLEGGGPEIRAKTYRVFHKRDSNIVFNEALSWLKESLSMLGCTPSIPAIGIGRSHFEANSLMLRAMVHGNLNDQSDIEKYIADELNKTNIGPLGLGGVTTVLGSFVNIGYQRASGVRIVAVRPACFVEPRVSSFEF</sequence>
<protein>
    <submittedName>
        <fullName evidence="8">Fumarate hydratase FumA2</fullName>
    </submittedName>
</protein>
<dbReference type="GO" id="GO:0051539">
    <property type="term" value="F:4 iron, 4 sulfur cluster binding"/>
    <property type="evidence" value="ECO:0007669"/>
    <property type="project" value="UniProtKB-KW"/>
</dbReference>
<dbReference type="KEGG" id="mru:mru_0690"/>
<evidence type="ECO:0000313" key="9">
    <source>
        <dbReference type="Proteomes" id="UP000008680"/>
    </source>
</evidence>